<keyword evidence="2" id="KW-1185">Reference proteome</keyword>
<dbReference type="AlphaFoldDB" id="A0A7W9U536"/>
<dbReference type="Proteomes" id="UP000571554">
    <property type="component" value="Unassembled WGS sequence"/>
</dbReference>
<gene>
    <name evidence="1" type="ORF">F4827_007046</name>
</gene>
<comment type="caution">
    <text evidence="1">The sequence shown here is derived from an EMBL/GenBank/DDBJ whole genome shotgun (WGS) entry which is preliminary data.</text>
</comment>
<proteinExistence type="predicted"/>
<protein>
    <submittedName>
        <fullName evidence="1">Threonine dehydrogenase-like Zn-dependent dehydrogenase</fullName>
    </submittedName>
</protein>
<dbReference type="SUPFAM" id="SSF50129">
    <property type="entry name" value="GroES-like"/>
    <property type="match status" value="1"/>
</dbReference>
<name>A0A7W9U536_9BURK</name>
<evidence type="ECO:0000313" key="1">
    <source>
        <dbReference type="EMBL" id="MBB6107164.1"/>
    </source>
</evidence>
<dbReference type="Gene3D" id="3.90.180.10">
    <property type="entry name" value="Medium-chain alcohol dehydrogenases, catalytic domain"/>
    <property type="match status" value="1"/>
</dbReference>
<dbReference type="InterPro" id="IPR011032">
    <property type="entry name" value="GroES-like_sf"/>
</dbReference>
<organism evidence="1 2">
    <name type="scientific">Paraburkholderia bannensis</name>
    <dbReference type="NCBI Taxonomy" id="765414"/>
    <lineage>
        <taxon>Bacteria</taxon>
        <taxon>Pseudomonadati</taxon>
        <taxon>Pseudomonadota</taxon>
        <taxon>Betaproteobacteria</taxon>
        <taxon>Burkholderiales</taxon>
        <taxon>Burkholderiaceae</taxon>
        <taxon>Paraburkholderia</taxon>
    </lineage>
</organism>
<dbReference type="EMBL" id="JACHBW010000045">
    <property type="protein sequence ID" value="MBB6107164.1"/>
    <property type="molecule type" value="Genomic_DNA"/>
</dbReference>
<reference evidence="1 2" key="1">
    <citation type="submission" date="2020-08" db="EMBL/GenBank/DDBJ databases">
        <title>Above-ground endophytic microbial communities from plants in different locations in the United States.</title>
        <authorList>
            <person name="Frank C."/>
        </authorList>
    </citation>
    <scope>NUCLEOTIDE SEQUENCE [LARGE SCALE GENOMIC DNA]</scope>
    <source>
        <strain evidence="1 2">WP4_2_2</strain>
    </source>
</reference>
<evidence type="ECO:0000313" key="2">
    <source>
        <dbReference type="Proteomes" id="UP000571554"/>
    </source>
</evidence>
<accession>A0A7W9U536</accession>
<dbReference type="RefSeq" id="WP_183733673.1">
    <property type="nucleotide sequence ID" value="NZ_JACHBW010000045.1"/>
</dbReference>
<sequence length="63" mass="6815">MLAAYYNGRAGVRVGNLPEPKILFPGEAIVRVTLAGMCSADLEFTLNVAVTAFALPIRADRHR</sequence>